<name>A0A495JS25_9ACTN</name>
<dbReference type="OrthoDB" id="3985100at2"/>
<dbReference type="EMBL" id="RBKT01000001">
    <property type="protein sequence ID" value="RKR91800.1"/>
    <property type="molecule type" value="Genomic_DNA"/>
</dbReference>
<evidence type="ECO:0000256" key="2">
    <source>
        <dbReference type="SAM" id="SignalP"/>
    </source>
</evidence>
<feature type="compositionally biased region" description="Low complexity" evidence="1">
    <location>
        <begin position="86"/>
        <end position="95"/>
    </location>
</feature>
<dbReference type="Gene3D" id="2.60.40.10">
    <property type="entry name" value="Immunoglobulins"/>
    <property type="match status" value="2"/>
</dbReference>
<keyword evidence="4" id="KW-1185">Reference proteome</keyword>
<feature type="signal peptide" evidence="2">
    <location>
        <begin position="1"/>
        <end position="36"/>
    </location>
</feature>
<dbReference type="Proteomes" id="UP000277671">
    <property type="component" value="Unassembled WGS sequence"/>
</dbReference>
<evidence type="ECO:0000313" key="4">
    <source>
        <dbReference type="Proteomes" id="UP000277671"/>
    </source>
</evidence>
<organism evidence="3 4">
    <name type="scientific">Micromonospora pisi</name>
    <dbReference type="NCBI Taxonomy" id="589240"/>
    <lineage>
        <taxon>Bacteria</taxon>
        <taxon>Bacillati</taxon>
        <taxon>Actinomycetota</taxon>
        <taxon>Actinomycetes</taxon>
        <taxon>Micromonosporales</taxon>
        <taxon>Micromonosporaceae</taxon>
        <taxon>Micromonospora</taxon>
    </lineage>
</organism>
<evidence type="ECO:0000313" key="3">
    <source>
        <dbReference type="EMBL" id="RKR91800.1"/>
    </source>
</evidence>
<protein>
    <submittedName>
        <fullName evidence="3">Ig-like domain-containing protein</fullName>
    </submittedName>
</protein>
<dbReference type="AlphaFoldDB" id="A0A495JS25"/>
<proteinExistence type="predicted"/>
<feature type="compositionally biased region" description="Polar residues" evidence="1">
    <location>
        <begin position="70"/>
        <end position="82"/>
    </location>
</feature>
<comment type="caution">
    <text evidence="3">The sequence shown here is derived from an EMBL/GenBank/DDBJ whole genome shotgun (WGS) entry which is preliminary data.</text>
</comment>
<feature type="compositionally biased region" description="Polar residues" evidence="1">
    <location>
        <begin position="46"/>
        <end position="56"/>
    </location>
</feature>
<reference evidence="3 4" key="1">
    <citation type="submission" date="2018-10" db="EMBL/GenBank/DDBJ databases">
        <title>Sequencing the genomes of 1000 actinobacteria strains.</title>
        <authorList>
            <person name="Klenk H.-P."/>
        </authorList>
    </citation>
    <scope>NUCLEOTIDE SEQUENCE [LARGE SCALE GENOMIC DNA]</scope>
    <source>
        <strain evidence="3 4">DSM 45175</strain>
    </source>
</reference>
<dbReference type="GO" id="GO:0005975">
    <property type="term" value="P:carbohydrate metabolic process"/>
    <property type="evidence" value="ECO:0007669"/>
    <property type="project" value="UniProtKB-ARBA"/>
</dbReference>
<sequence>MVPQKYTRRITGKKIIASCAVGVTAALTYGTGLASAHPLPTTLTSAVAPGQTSPSPAATADRTRAGIPSAQATRTPTPTKSAPTVGRAGTGPRPAAPAPLVATLTTVASPSVVLGSGGQVFDTATLSGGVNNPTGTITFVLFRPGDTTCSRAPVFDSTVPVSGNGIYPSRSFRPTTAGTYRWVAWYSGDLNNVSVSTTCNDPGESVDVTPARTSLRMMLSRDVTLGGQVSSTAILTGGVDPLGLIMLRLFGPGDTTCSRAPTFSDNIPVFGNGRYDAGPFIPTAAGTYRWTASYNGNANNLPASTTCNDPGTTVEVLPAPTSLRTTASPSVALGGQVSDTATLTDGVNPTGTITFLLFGPGDPTCSNPPPFRSEITVSGNGDYTSTPFTPDAGGTYRWTASYNGDPNNSPASTTCNDPGASVSVTPVPVSLRTTASPSVTLGGQVSATATLTDGVNPTGTTTFLLFGPEDETCSGPPVFTSTVPVSDNGSYTSAPFIPTSVGAYRWTVSYTGDANNSPASTTCGDPDGSVVVTAELPVTGTDVRFLTSLGAGLLTLGWLLTVVTRRGSRQRLARPRSCTS</sequence>
<accession>A0A495JS25</accession>
<dbReference type="InterPro" id="IPR013783">
    <property type="entry name" value="Ig-like_fold"/>
</dbReference>
<feature type="chain" id="PRO_5019796858" evidence="2">
    <location>
        <begin position="37"/>
        <end position="580"/>
    </location>
</feature>
<feature type="region of interest" description="Disordered" evidence="1">
    <location>
        <begin position="46"/>
        <end position="95"/>
    </location>
</feature>
<gene>
    <name evidence="3" type="ORF">BDK92_6213</name>
</gene>
<evidence type="ECO:0000256" key="1">
    <source>
        <dbReference type="SAM" id="MobiDB-lite"/>
    </source>
</evidence>
<keyword evidence="2" id="KW-0732">Signal</keyword>